<protein>
    <submittedName>
        <fullName evidence="2">MarR family transcriptional regulator</fullName>
    </submittedName>
</protein>
<dbReference type="PROSITE" id="PS50995">
    <property type="entry name" value="HTH_MARR_2"/>
    <property type="match status" value="1"/>
</dbReference>
<dbReference type="InterPro" id="IPR036388">
    <property type="entry name" value="WH-like_DNA-bd_sf"/>
</dbReference>
<organism evidence="2 3">
    <name type="scientific">Nocardia stercoris</name>
    <dbReference type="NCBI Taxonomy" id="2483361"/>
    <lineage>
        <taxon>Bacteria</taxon>
        <taxon>Bacillati</taxon>
        <taxon>Actinomycetota</taxon>
        <taxon>Actinomycetes</taxon>
        <taxon>Mycobacteriales</taxon>
        <taxon>Nocardiaceae</taxon>
        <taxon>Nocardia</taxon>
    </lineage>
</organism>
<dbReference type="SUPFAM" id="SSF46785">
    <property type="entry name" value="Winged helix' DNA-binding domain"/>
    <property type="match status" value="1"/>
</dbReference>
<name>A0A3M2L6X1_9NOCA</name>
<sequence>MSTAAGTPSTDPPESLVYLLKHAHLRLNELVAAELAEHPVSGRELAVLTVVAGNEPISQQQAAARLGVDRTTMVALLDELERKQLLSRHPNPADRRVNIVEMTPRGETVRAEARAAADRAEGRFLAALEPDTAAGLKRALRTVLRG</sequence>
<accession>A0A3M2L6X1</accession>
<dbReference type="Pfam" id="PF12802">
    <property type="entry name" value="MarR_2"/>
    <property type="match status" value="1"/>
</dbReference>
<dbReference type="GO" id="GO:0003700">
    <property type="term" value="F:DNA-binding transcription factor activity"/>
    <property type="evidence" value="ECO:0007669"/>
    <property type="project" value="InterPro"/>
</dbReference>
<feature type="domain" description="HTH marR-type" evidence="1">
    <location>
        <begin position="13"/>
        <end position="145"/>
    </location>
</feature>
<dbReference type="GO" id="GO:0006950">
    <property type="term" value="P:response to stress"/>
    <property type="evidence" value="ECO:0007669"/>
    <property type="project" value="TreeGrafter"/>
</dbReference>
<dbReference type="InterPro" id="IPR039422">
    <property type="entry name" value="MarR/SlyA-like"/>
</dbReference>
<dbReference type="PRINTS" id="PR00598">
    <property type="entry name" value="HTHMARR"/>
</dbReference>
<dbReference type="Gene3D" id="1.10.10.10">
    <property type="entry name" value="Winged helix-like DNA-binding domain superfamily/Winged helix DNA-binding domain"/>
    <property type="match status" value="1"/>
</dbReference>
<dbReference type="InterPro" id="IPR036390">
    <property type="entry name" value="WH_DNA-bd_sf"/>
</dbReference>
<evidence type="ECO:0000313" key="3">
    <source>
        <dbReference type="Proteomes" id="UP000279275"/>
    </source>
</evidence>
<dbReference type="EMBL" id="RFFH01000003">
    <property type="protein sequence ID" value="RMI33381.1"/>
    <property type="molecule type" value="Genomic_DNA"/>
</dbReference>
<dbReference type="InterPro" id="IPR000835">
    <property type="entry name" value="HTH_MarR-typ"/>
</dbReference>
<dbReference type="OrthoDB" id="3217017at2"/>
<dbReference type="RefSeq" id="WP_122187578.1">
    <property type="nucleotide sequence ID" value="NZ_RFFH01000003.1"/>
</dbReference>
<gene>
    <name evidence="2" type="ORF">EBN03_09490</name>
</gene>
<dbReference type="Proteomes" id="UP000279275">
    <property type="component" value="Unassembled WGS sequence"/>
</dbReference>
<proteinExistence type="predicted"/>
<dbReference type="PANTHER" id="PTHR33164:SF99">
    <property type="entry name" value="MARR FAMILY REGULATORY PROTEIN"/>
    <property type="match status" value="1"/>
</dbReference>
<comment type="caution">
    <text evidence="2">The sequence shown here is derived from an EMBL/GenBank/DDBJ whole genome shotgun (WGS) entry which is preliminary data.</text>
</comment>
<dbReference type="SMART" id="SM00347">
    <property type="entry name" value="HTH_MARR"/>
    <property type="match status" value="1"/>
</dbReference>
<reference evidence="2 3" key="1">
    <citation type="submission" date="2018-10" db="EMBL/GenBank/DDBJ databases">
        <title>Isolation from cow dung.</title>
        <authorList>
            <person name="Ling L."/>
        </authorList>
    </citation>
    <scope>NUCLEOTIDE SEQUENCE [LARGE SCALE GENOMIC DNA]</scope>
    <source>
        <strain evidence="2 3">NEAU-LL90</strain>
    </source>
</reference>
<dbReference type="PANTHER" id="PTHR33164">
    <property type="entry name" value="TRANSCRIPTIONAL REGULATOR, MARR FAMILY"/>
    <property type="match status" value="1"/>
</dbReference>
<dbReference type="AlphaFoldDB" id="A0A3M2L6X1"/>
<keyword evidence="3" id="KW-1185">Reference proteome</keyword>
<evidence type="ECO:0000313" key="2">
    <source>
        <dbReference type="EMBL" id="RMI33381.1"/>
    </source>
</evidence>
<evidence type="ECO:0000259" key="1">
    <source>
        <dbReference type="PROSITE" id="PS50995"/>
    </source>
</evidence>